<evidence type="ECO:0000256" key="3">
    <source>
        <dbReference type="ARBA" id="ARBA00023002"/>
    </source>
</evidence>
<evidence type="ECO:0000259" key="5">
    <source>
        <dbReference type="Pfam" id="PF07731"/>
    </source>
</evidence>
<feature type="region of interest" description="Disordered" evidence="4">
    <location>
        <begin position="469"/>
        <end position="494"/>
    </location>
</feature>
<keyword evidence="3" id="KW-0560">Oxidoreductase</keyword>
<evidence type="ECO:0000256" key="4">
    <source>
        <dbReference type="SAM" id="MobiDB-lite"/>
    </source>
</evidence>
<feature type="compositionally biased region" description="Basic and acidic residues" evidence="4">
    <location>
        <begin position="479"/>
        <end position="494"/>
    </location>
</feature>
<dbReference type="InterPro" id="IPR011707">
    <property type="entry name" value="Cu-oxidase-like_N"/>
</dbReference>
<organism evidence="7 8">
    <name type="scientific">Nocardiopsis tropica</name>
    <dbReference type="NCBI Taxonomy" id="109330"/>
    <lineage>
        <taxon>Bacteria</taxon>
        <taxon>Bacillati</taxon>
        <taxon>Actinomycetota</taxon>
        <taxon>Actinomycetes</taxon>
        <taxon>Streptosporangiales</taxon>
        <taxon>Nocardiopsidaceae</taxon>
        <taxon>Nocardiopsis</taxon>
    </lineage>
</organism>
<dbReference type="Pfam" id="PF07731">
    <property type="entry name" value="Cu-oxidase_2"/>
    <property type="match status" value="1"/>
</dbReference>
<evidence type="ECO:0000256" key="1">
    <source>
        <dbReference type="ARBA" id="ARBA00010609"/>
    </source>
</evidence>
<evidence type="ECO:0000256" key="2">
    <source>
        <dbReference type="ARBA" id="ARBA00022723"/>
    </source>
</evidence>
<dbReference type="InterPro" id="IPR011706">
    <property type="entry name" value="Cu-oxidase_C"/>
</dbReference>
<feature type="domain" description="Plastocyanin-like" evidence="6">
    <location>
        <begin position="132"/>
        <end position="199"/>
    </location>
</feature>
<dbReference type="Gene3D" id="2.60.40.420">
    <property type="entry name" value="Cupredoxins - blue copper proteins"/>
    <property type="match status" value="3"/>
</dbReference>
<dbReference type="Pfam" id="PF07732">
    <property type="entry name" value="Cu-oxidase_3"/>
    <property type="match status" value="1"/>
</dbReference>
<dbReference type="InterPro" id="IPR045087">
    <property type="entry name" value="Cu-oxidase_fam"/>
</dbReference>
<evidence type="ECO:0000313" key="7">
    <source>
        <dbReference type="EMBL" id="MEE2049903.1"/>
    </source>
</evidence>
<dbReference type="RefSeq" id="WP_344098506.1">
    <property type="nucleotide sequence ID" value="NZ_BAAAJA010000043.1"/>
</dbReference>
<dbReference type="PROSITE" id="PS00079">
    <property type="entry name" value="MULTICOPPER_OXIDASE1"/>
    <property type="match status" value="1"/>
</dbReference>
<evidence type="ECO:0000259" key="6">
    <source>
        <dbReference type="Pfam" id="PF07732"/>
    </source>
</evidence>
<comment type="similarity">
    <text evidence="1">Belongs to the multicopper oxidase family.</text>
</comment>
<dbReference type="InterPro" id="IPR008972">
    <property type="entry name" value="Cupredoxin"/>
</dbReference>
<proteinExistence type="inferred from homology"/>
<evidence type="ECO:0000313" key="8">
    <source>
        <dbReference type="Proteomes" id="UP001348641"/>
    </source>
</evidence>
<name>A0ABU7KKV4_9ACTN</name>
<feature type="domain" description="Plastocyanin-like" evidence="5">
    <location>
        <begin position="511"/>
        <end position="635"/>
    </location>
</feature>
<dbReference type="InterPro" id="IPR002355">
    <property type="entry name" value="Cu_oxidase_Cu_BS"/>
</dbReference>
<gene>
    <name evidence="7" type="ORF">Q8A49_05275</name>
</gene>
<dbReference type="InterPro" id="IPR033138">
    <property type="entry name" value="Cu_oxidase_CS"/>
</dbReference>
<dbReference type="PANTHER" id="PTHR48267:SF1">
    <property type="entry name" value="BILIRUBIN OXIDASE"/>
    <property type="match status" value="1"/>
</dbReference>
<dbReference type="SUPFAM" id="SSF49503">
    <property type="entry name" value="Cupredoxins"/>
    <property type="match status" value="2"/>
</dbReference>
<dbReference type="Proteomes" id="UP001348641">
    <property type="component" value="Unassembled WGS sequence"/>
</dbReference>
<dbReference type="PANTHER" id="PTHR48267">
    <property type="entry name" value="CUPREDOXIN SUPERFAMILY PROTEIN"/>
    <property type="match status" value="1"/>
</dbReference>
<reference evidence="7 8" key="1">
    <citation type="submission" date="2023-07" db="EMBL/GenBank/DDBJ databases">
        <authorList>
            <person name="Girao M."/>
            <person name="Carvalho M.F."/>
        </authorList>
    </citation>
    <scope>NUCLEOTIDE SEQUENCE [LARGE SCALE GENOMIC DNA]</scope>
    <source>
        <strain evidence="7 8">66/93</strain>
    </source>
</reference>
<accession>A0ABU7KKV4</accession>
<feature type="region of interest" description="Disordered" evidence="4">
    <location>
        <begin position="682"/>
        <end position="708"/>
    </location>
</feature>
<keyword evidence="2" id="KW-0479">Metal-binding</keyword>
<dbReference type="EMBL" id="JAUUCC010000009">
    <property type="protein sequence ID" value="MEE2049903.1"/>
    <property type="molecule type" value="Genomic_DNA"/>
</dbReference>
<protein>
    <submittedName>
        <fullName evidence="7">Multicopper oxidase domain-containing protein</fullName>
    </submittedName>
</protein>
<sequence length="708" mass="76684">MADLPKQLGLTPFKDALPVPAEADLSETGPDGVAQVTVRLKRTKVSLHSELDVQGKPATEVFAYDGTVPGPTFDVARGTRIRVIWENAITAGETYPVRHVWVPPRPPGTPSRPGSEGAATATAVEAIRPWSVTHQHGGYTDGGSDGWTDDAVYTGRAQLSEYANDQPGTLLWYHDHAMGITRWNVFAGLFGAYILRDEDDEALTPTSGADGGTVHEVPLILGDRNLETTDGRPGSPPTAQLLHKVVALADGPATGTGSDGVDPDDPTTWPSALPFTGPYQTVNGRIWPYLEVERRWYRFRVLNGANARTYTLRLFKEDGSGNLTAPAPEEVRGAVLQVGTDSGRLGRPIDLQGRLTISPAERADLLVDFKKFGTEAGKASRLRLVMVDGEGDPTRGELFPAVMQFRVSATGVTDSFTLPANPALKAGYVRVRHDDHPDHGHRMVLITQPDAFAHPKFLELEHVAEPGDHSPHMSGAHTAHADDGHAAHPAGDHIRIRDHSGRLRTYRKAASTFMDTINFVVPLDGWEMWSFLNLGGPMHPMHIHLTRFQALRRDTYDVSGFDRVSETTRHPLAFAGAGVVNPDEEGWKDVIRVGPGTMVSVMGRFTGGTGRYMYHCHLLEHEDMGMMRPFNVAPPEIARFGHTMGHGAAATAVRIARDAAGPEELLREGLLLAAGRELGVSGRDPRLVAGAEPQAPGTGAEESEGERE</sequence>
<comment type="caution">
    <text evidence="7">The sequence shown here is derived from an EMBL/GenBank/DDBJ whole genome shotgun (WGS) entry which is preliminary data.</text>
</comment>
<dbReference type="PROSITE" id="PS00080">
    <property type="entry name" value="MULTICOPPER_OXIDASE2"/>
    <property type="match status" value="1"/>
</dbReference>